<dbReference type="Proteomes" id="UP001589609">
    <property type="component" value="Unassembled WGS sequence"/>
</dbReference>
<accession>A0ABV5WCP8</accession>
<proteinExistence type="predicted"/>
<feature type="transmembrane region" description="Helical" evidence="1">
    <location>
        <begin position="177"/>
        <end position="197"/>
    </location>
</feature>
<sequence length="217" mass="24724">MFGKSVGKLFTVCEWIMKLAYVNILWFLFTAAGLVMFGFMPATVALFTIVRKWLMKEIDIPIWRTFLTVYKNEFRKSNILGLILAVGGALIYVDFQFLLNTGGIIQLVMSIFLLIITCIYLILLSFFFPVYVHYDLKVFDYLKYAFLLGTLNFHMVLFMLAGLSAAVFLLLYVPGLIPFFSAVSISCVLMSGGVYSFKRVQKLQMKATISCEDSAEY</sequence>
<protein>
    <submittedName>
        <fullName evidence="2">YesL family protein</fullName>
    </submittedName>
</protein>
<name>A0ABV5WCP8_9BACI</name>
<organism evidence="2 3">
    <name type="scientific">Ectobacillus funiculus</name>
    <dbReference type="NCBI Taxonomy" id="137993"/>
    <lineage>
        <taxon>Bacteria</taxon>
        <taxon>Bacillati</taxon>
        <taxon>Bacillota</taxon>
        <taxon>Bacilli</taxon>
        <taxon>Bacillales</taxon>
        <taxon>Bacillaceae</taxon>
        <taxon>Ectobacillus</taxon>
    </lineage>
</organism>
<comment type="caution">
    <text evidence="2">The sequence shown here is derived from an EMBL/GenBank/DDBJ whole genome shotgun (WGS) entry which is preliminary data.</text>
</comment>
<gene>
    <name evidence="2" type="ORF">ACFFMS_07505</name>
</gene>
<dbReference type="RefSeq" id="WP_379948641.1">
    <property type="nucleotide sequence ID" value="NZ_JBHMAF010000028.1"/>
</dbReference>
<feature type="transmembrane region" description="Helical" evidence="1">
    <location>
        <begin position="104"/>
        <end position="132"/>
    </location>
</feature>
<keyword evidence="1" id="KW-1133">Transmembrane helix</keyword>
<reference evidence="2 3" key="1">
    <citation type="submission" date="2024-09" db="EMBL/GenBank/DDBJ databases">
        <authorList>
            <person name="Sun Q."/>
            <person name="Mori K."/>
        </authorList>
    </citation>
    <scope>NUCLEOTIDE SEQUENCE [LARGE SCALE GENOMIC DNA]</scope>
    <source>
        <strain evidence="2 3">JCM 11201</strain>
    </source>
</reference>
<evidence type="ECO:0000313" key="2">
    <source>
        <dbReference type="EMBL" id="MFB9758367.1"/>
    </source>
</evidence>
<keyword evidence="3" id="KW-1185">Reference proteome</keyword>
<keyword evidence="1" id="KW-0812">Transmembrane</keyword>
<feature type="transmembrane region" description="Helical" evidence="1">
    <location>
        <begin position="24"/>
        <end position="50"/>
    </location>
</feature>
<dbReference type="EMBL" id="JBHMAF010000028">
    <property type="protein sequence ID" value="MFB9758367.1"/>
    <property type="molecule type" value="Genomic_DNA"/>
</dbReference>
<keyword evidence="1" id="KW-0472">Membrane</keyword>
<feature type="transmembrane region" description="Helical" evidence="1">
    <location>
        <begin position="79"/>
        <end position="98"/>
    </location>
</feature>
<dbReference type="Pfam" id="PF04854">
    <property type="entry name" value="DUF624"/>
    <property type="match status" value="1"/>
</dbReference>
<dbReference type="InterPro" id="IPR006938">
    <property type="entry name" value="DUF624"/>
</dbReference>
<feature type="transmembrane region" description="Helical" evidence="1">
    <location>
        <begin position="144"/>
        <end position="171"/>
    </location>
</feature>
<evidence type="ECO:0000256" key="1">
    <source>
        <dbReference type="SAM" id="Phobius"/>
    </source>
</evidence>
<evidence type="ECO:0000313" key="3">
    <source>
        <dbReference type="Proteomes" id="UP001589609"/>
    </source>
</evidence>